<gene>
    <name evidence="3" type="ORF">CHH67_20210</name>
    <name evidence="2" type="ORF">GNP94_15375</name>
</gene>
<sequence>MSRKRIWIVLWGVILTLVVSCGNASDTTKPTSEEPVIPEFNVPLQDVAAVIILGAEGNETEMTNPDDLQTFINFINTAYHAESPGAVTEVGYRNVIIKLKDGTAKTLIFGGYGSYFVVSDTNFSYFLQPGQSADALRDLIDRIEAKE</sequence>
<evidence type="ECO:0000313" key="2">
    <source>
        <dbReference type="EMBL" id="MUG67368.1"/>
    </source>
</evidence>
<protein>
    <recommendedName>
        <fullName evidence="6">Lipoprotein</fullName>
    </recommendedName>
</protein>
<reference evidence="2 5" key="2">
    <citation type="submission" date="2019-11" db="EMBL/GenBank/DDBJ databases">
        <title>Draft genome sequences of five Paenibacillus species of dairy origin.</title>
        <authorList>
            <person name="Olajide A.M."/>
            <person name="Chen S."/>
            <person name="Lapointe G."/>
        </authorList>
    </citation>
    <scope>NUCLEOTIDE SEQUENCE [LARGE SCALE GENOMIC DNA]</scope>
    <source>
        <strain evidence="2 5">3CS1</strain>
    </source>
</reference>
<comment type="caution">
    <text evidence="3">The sequence shown here is derived from an EMBL/GenBank/DDBJ whole genome shotgun (WGS) entry which is preliminary data.</text>
</comment>
<evidence type="ECO:0000313" key="5">
    <source>
        <dbReference type="Proteomes" id="UP000435177"/>
    </source>
</evidence>
<dbReference type="Proteomes" id="UP000435177">
    <property type="component" value="Unassembled WGS sequence"/>
</dbReference>
<proteinExistence type="predicted"/>
<feature type="chain" id="PRO_5032319337" description="Lipoprotein" evidence="1">
    <location>
        <begin position="25"/>
        <end position="147"/>
    </location>
</feature>
<dbReference type="AlphaFoldDB" id="A0A268EJW8"/>
<dbReference type="EMBL" id="WOAA01000013">
    <property type="protein sequence ID" value="MUG67368.1"/>
    <property type="molecule type" value="Genomic_DNA"/>
</dbReference>
<dbReference type="PROSITE" id="PS51257">
    <property type="entry name" value="PROKAR_LIPOPROTEIN"/>
    <property type="match status" value="1"/>
</dbReference>
<dbReference type="EMBL" id="NPBY01000066">
    <property type="protein sequence ID" value="PAD73410.1"/>
    <property type="molecule type" value="Genomic_DNA"/>
</dbReference>
<evidence type="ECO:0000256" key="1">
    <source>
        <dbReference type="SAM" id="SignalP"/>
    </source>
</evidence>
<dbReference type="Proteomes" id="UP000215596">
    <property type="component" value="Unassembled WGS sequence"/>
</dbReference>
<dbReference type="RefSeq" id="WP_095267191.1">
    <property type="nucleotide sequence ID" value="NZ_NPBY01000066.1"/>
</dbReference>
<reference evidence="3 4" key="1">
    <citation type="submission" date="2017-07" db="EMBL/GenBank/DDBJ databases">
        <title>Isolation and whole genome analysis of endospore-forming bacteria from heroin.</title>
        <authorList>
            <person name="Kalinowski J."/>
            <person name="Ahrens B."/>
            <person name="Al-Dilaimi A."/>
            <person name="Winkler A."/>
            <person name="Wibberg D."/>
            <person name="Schleenbecker U."/>
            <person name="Ruckert C."/>
            <person name="Wolfel R."/>
            <person name="Grass G."/>
        </authorList>
    </citation>
    <scope>NUCLEOTIDE SEQUENCE [LARGE SCALE GENOMIC DNA]</scope>
    <source>
        <strain evidence="3 4">7537-G1</strain>
    </source>
</reference>
<organism evidence="3 4">
    <name type="scientific">Paenibacillus campinasensis</name>
    <dbReference type="NCBI Taxonomy" id="66347"/>
    <lineage>
        <taxon>Bacteria</taxon>
        <taxon>Bacillati</taxon>
        <taxon>Bacillota</taxon>
        <taxon>Bacilli</taxon>
        <taxon>Bacillales</taxon>
        <taxon>Paenibacillaceae</taxon>
        <taxon>Paenibacillus</taxon>
    </lineage>
</organism>
<evidence type="ECO:0000313" key="4">
    <source>
        <dbReference type="Proteomes" id="UP000215596"/>
    </source>
</evidence>
<keyword evidence="1" id="KW-0732">Signal</keyword>
<keyword evidence="5" id="KW-1185">Reference proteome</keyword>
<evidence type="ECO:0000313" key="3">
    <source>
        <dbReference type="EMBL" id="PAD73410.1"/>
    </source>
</evidence>
<evidence type="ECO:0008006" key="6">
    <source>
        <dbReference type="Google" id="ProtNLM"/>
    </source>
</evidence>
<feature type="signal peptide" evidence="1">
    <location>
        <begin position="1"/>
        <end position="24"/>
    </location>
</feature>
<name>A0A268EJW8_9BACL</name>
<accession>A0A268EJW8</accession>